<evidence type="ECO:0000256" key="1">
    <source>
        <dbReference type="ARBA" id="ARBA00010515"/>
    </source>
</evidence>
<evidence type="ECO:0000259" key="4">
    <source>
        <dbReference type="Pfam" id="PF07859"/>
    </source>
</evidence>
<accession>A0A423Q264</accession>
<name>A0A423Q264_9GAMM</name>
<proteinExistence type="inferred from homology"/>
<evidence type="ECO:0000256" key="3">
    <source>
        <dbReference type="PROSITE-ProRule" id="PRU10038"/>
    </source>
</evidence>
<dbReference type="PROSITE" id="PS01173">
    <property type="entry name" value="LIPASE_GDXG_HIS"/>
    <property type="match status" value="1"/>
</dbReference>
<organism evidence="5 6">
    <name type="scientific">Salinisphaera japonica YTM-1</name>
    <dbReference type="NCBI Taxonomy" id="1209778"/>
    <lineage>
        <taxon>Bacteria</taxon>
        <taxon>Pseudomonadati</taxon>
        <taxon>Pseudomonadota</taxon>
        <taxon>Gammaproteobacteria</taxon>
        <taxon>Salinisphaerales</taxon>
        <taxon>Salinisphaeraceae</taxon>
        <taxon>Salinisphaera</taxon>
    </lineage>
</organism>
<sequence length="351" mass="37129">MSGFQQRLESLGARALLGLPESLLRPLAGPPIEKDGQTLDLQCQMLLKIMKTRGVALGGGEVDTARRVMTEQSGTLGPRVPADIEVRELSLAGDGLPAIGARFYRPDDANRHLPAIVFLHGGGFVVGDLESHDAVCRALAHHACCGVVAVDYRLAPESPAPAASQDAVAAFRTVVDQAEALGLDADRLAVAGDSAGGNLAAVVAQQTKNDVHAPCYQALFYPVVDFEVDHPSKDMFAEGYFLEKASMNWFEGHYVPAGVDKKDPAISPLYGDLAGVAPALIQTGGFDPLRDEGEAYAKALQDAGVAVTMEREPGLIHGYLNLAGGVRQADKALQQAASYIRTALHAEKPTE</sequence>
<keyword evidence="2 5" id="KW-0378">Hydrolase</keyword>
<dbReference type="Gene3D" id="3.40.50.1820">
    <property type="entry name" value="alpha/beta hydrolase"/>
    <property type="match status" value="1"/>
</dbReference>
<evidence type="ECO:0000313" key="5">
    <source>
        <dbReference type="EMBL" id="ROO32699.1"/>
    </source>
</evidence>
<dbReference type="PANTHER" id="PTHR48081:SF8">
    <property type="entry name" value="ALPHA_BETA HYDROLASE FOLD-3 DOMAIN-CONTAINING PROTEIN-RELATED"/>
    <property type="match status" value="1"/>
</dbReference>
<dbReference type="OrthoDB" id="9806180at2"/>
<keyword evidence="6" id="KW-1185">Reference proteome</keyword>
<comment type="caution">
    <text evidence="5">The sequence shown here is derived from an EMBL/GenBank/DDBJ whole genome shotgun (WGS) entry which is preliminary data.</text>
</comment>
<evidence type="ECO:0000313" key="6">
    <source>
        <dbReference type="Proteomes" id="UP000285310"/>
    </source>
</evidence>
<protein>
    <submittedName>
        <fullName evidence="5">Alpha/beta hydrolase</fullName>
    </submittedName>
</protein>
<dbReference type="SUPFAM" id="SSF53474">
    <property type="entry name" value="alpha/beta-Hydrolases"/>
    <property type="match status" value="1"/>
</dbReference>
<feature type="active site" evidence="3">
    <location>
        <position position="194"/>
    </location>
</feature>
<dbReference type="RefSeq" id="WP_123656628.1">
    <property type="nucleotide sequence ID" value="NZ_AYKG01000001.1"/>
</dbReference>
<dbReference type="InterPro" id="IPR002168">
    <property type="entry name" value="Lipase_GDXG_HIS_AS"/>
</dbReference>
<dbReference type="EMBL" id="AYKG01000001">
    <property type="protein sequence ID" value="ROO32699.1"/>
    <property type="molecule type" value="Genomic_DNA"/>
</dbReference>
<dbReference type="AlphaFoldDB" id="A0A423Q264"/>
<gene>
    <name evidence="5" type="ORF">SAJA_00145</name>
</gene>
<comment type="similarity">
    <text evidence="1">Belongs to the 'GDXG' lipolytic enzyme family.</text>
</comment>
<dbReference type="InterPro" id="IPR033140">
    <property type="entry name" value="Lipase_GDXG_put_SER_AS"/>
</dbReference>
<dbReference type="GO" id="GO:0016787">
    <property type="term" value="F:hydrolase activity"/>
    <property type="evidence" value="ECO:0007669"/>
    <property type="project" value="UniProtKB-KW"/>
</dbReference>
<dbReference type="PROSITE" id="PS01174">
    <property type="entry name" value="LIPASE_GDXG_SER"/>
    <property type="match status" value="1"/>
</dbReference>
<dbReference type="InterPro" id="IPR013094">
    <property type="entry name" value="AB_hydrolase_3"/>
</dbReference>
<dbReference type="Proteomes" id="UP000285310">
    <property type="component" value="Unassembled WGS sequence"/>
</dbReference>
<dbReference type="InParanoid" id="A0A423Q264"/>
<dbReference type="InterPro" id="IPR029058">
    <property type="entry name" value="AB_hydrolase_fold"/>
</dbReference>
<dbReference type="FunCoup" id="A0A423Q264">
    <property type="interactions" value="327"/>
</dbReference>
<feature type="domain" description="Alpha/beta hydrolase fold-3" evidence="4">
    <location>
        <begin position="116"/>
        <end position="320"/>
    </location>
</feature>
<evidence type="ECO:0000256" key="2">
    <source>
        <dbReference type="ARBA" id="ARBA00022801"/>
    </source>
</evidence>
<reference evidence="5 6" key="1">
    <citation type="submission" date="2013-10" db="EMBL/GenBank/DDBJ databases">
        <title>Salinisphaera japonica YTM-1 Genome Sequencing.</title>
        <authorList>
            <person name="Lai Q."/>
            <person name="Li C."/>
            <person name="Shao Z."/>
        </authorList>
    </citation>
    <scope>NUCLEOTIDE SEQUENCE [LARGE SCALE GENOMIC DNA]</scope>
    <source>
        <strain evidence="5 6">YTM-1</strain>
    </source>
</reference>
<dbReference type="InterPro" id="IPR050300">
    <property type="entry name" value="GDXG_lipolytic_enzyme"/>
</dbReference>
<dbReference type="PANTHER" id="PTHR48081">
    <property type="entry name" value="AB HYDROLASE SUPERFAMILY PROTEIN C4A8.06C"/>
    <property type="match status" value="1"/>
</dbReference>
<dbReference type="Pfam" id="PF07859">
    <property type="entry name" value="Abhydrolase_3"/>
    <property type="match status" value="1"/>
</dbReference>
<dbReference type="FunFam" id="3.40.50.1820:FF:000089">
    <property type="entry name" value="Alpha/beta hydrolase"/>
    <property type="match status" value="1"/>
</dbReference>